<keyword evidence="2" id="KW-1185">Reference proteome</keyword>
<sequence>MGIRTLSRLLLLSISRNGRSNATITNMRSLKQNTEEVIINVELELELTEGK</sequence>
<dbReference type="Proteomes" id="UP000006681">
    <property type="component" value="Chromosome"/>
</dbReference>
<dbReference type="EMBL" id="CP002100">
    <property type="protein sequence ID" value="ADN50417.1"/>
    <property type="molecule type" value="Genomic_DNA"/>
</dbReference>
<organism evidence="1 2">
    <name type="scientific">Vulcanisaeta distributa (strain DSM 14429 / JCM 11212 / NBRC 100878 / IC-017)</name>
    <dbReference type="NCBI Taxonomy" id="572478"/>
    <lineage>
        <taxon>Archaea</taxon>
        <taxon>Thermoproteota</taxon>
        <taxon>Thermoprotei</taxon>
        <taxon>Thermoproteales</taxon>
        <taxon>Thermoproteaceae</taxon>
        <taxon>Vulcanisaeta</taxon>
    </lineage>
</organism>
<dbReference type="HOGENOM" id="CLU_3094340_0_0_2"/>
<evidence type="ECO:0000313" key="2">
    <source>
        <dbReference type="Proteomes" id="UP000006681"/>
    </source>
</evidence>
<gene>
    <name evidence="1" type="ordered locus">Vdis_1028</name>
</gene>
<accession>E1QQ45</accession>
<dbReference type="AlphaFoldDB" id="E1QQ45"/>
<dbReference type="STRING" id="572478.Vdis_1028"/>
<dbReference type="KEGG" id="vdi:Vdis_1028"/>
<name>E1QQ45_VULDI</name>
<reference evidence="2" key="2">
    <citation type="journal article" date="2010" name="Stand. Genomic Sci.">
        <title>Complete genome sequence of Vulcanisaeta distributa type strain (IC-017T).</title>
        <authorList>
            <person name="Mavromatis K."/>
            <person name="Sikorski J."/>
            <person name="Pabst E."/>
            <person name="Teshima H."/>
            <person name="Lapidus A."/>
            <person name="Lucas S."/>
            <person name="Nolan M."/>
            <person name="Glavina Del Rio T."/>
            <person name="Cheng J."/>
            <person name="Bruce D."/>
            <person name="Goodwin L."/>
            <person name="Pitluck S."/>
            <person name="Liolios K."/>
            <person name="Ivanova N."/>
            <person name="Mikhailova N."/>
            <person name="Pati A."/>
            <person name="Chen A."/>
            <person name="Palaniappan K."/>
            <person name="Land M."/>
            <person name="Hauser L."/>
            <person name="Chang Y."/>
            <person name="Jeffries C."/>
            <person name="Rohde M."/>
            <person name="Spring S."/>
            <person name="Goker M."/>
            <person name="Wirth R."/>
            <person name="Woyke T."/>
            <person name="Bristow J."/>
            <person name="Eisen J."/>
            <person name="Markowitz V."/>
            <person name="Hugenholtz P."/>
            <person name="Klenk H."/>
            <person name="Kyrpides N."/>
        </authorList>
    </citation>
    <scope>NUCLEOTIDE SEQUENCE [LARGE SCALE GENOMIC DNA]</scope>
    <source>
        <strain evidence="2">DSM 14429 / JCM 11212 / NBRC 100878 / IC-017</strain>
    </source>
</reference>
<proteinExistence type="predicted"/>
<reference evidence="1 2" key="1">
    <citation type="journal article" date="2010" name="Stand. Genomic Sci.">
        <title>Complete genome sequence of Vulcanisaeta distributa type strain (IC-017).</title>
        <authorList>
            <person name="Mavromatis K."/>
            <person name="Sikorski J."/>
            <person name="Pabst E."/>
            <person name="Teshima H."/>
            <person name="Lapidus A."/>
            <person name="Lucas S."/>
            <person name="Nolan M."/>
            <person name="Glavina Del Rio T."/>
            <person name="Cheng J.F."/>
            <person name="Bruce D."/>
            <person name="Goodwin L."/>
            <person name="Pitluck S."/>
            <person name="Liolios K."/>
            <person name="Ivanova N."/>
            <person name="Mikhailova N."/>
            <person name="Pati A."/>
            <person name="Chen A."/>
            <person name="Palaniappan K."/>
            <person name="Land M."/>
            <person name="Hauser L."/>
            <person name="Chang Y.J."/>
            <person name="Jeffries C.D."/>
            <person name="Rohde M."/>
            <person name="Spring S."/>
            <person name="Goker M."/>
            <person name="Wirth R."/>
            <person name="Woyke T."/>
            <person name="Bristow J."/>
            <person name="Eisen J.A."/>
            <person name="Markowitz V."/>
            <person name="Hugenholtz P."/>
            <person name="Klenk H.P."/>
            <person name="Kyrpides N.C."/>
        </authorList>
    </citation>
    <scope>NUCLEOTIDE SEQUENCE [LARGE SCALE GENOMIC DNA]</scope>
    <source>
        <strain evidence="2">DSM 14429 / JCM 11212 / NBRC 100878 / IC-017</strain>
    </source>
</reference>
<evidence type="ECO:0000313" key="1">
    <source>
        <dbReference type="EMBL" id="ADN50417.1"/>
    </source>
</evidence>
<protein>
    <submittedName>
        <fullName evidence="1">Uncharacterized protein</fullName>
    </submittedName>
</protein>